<dbReference type="STRING" id="1479485.DA73_0232130"/>
<dbReference type="AlphaFoldDB" id="A0A0C1N8Z9"/>
<reference evidence="3" key="1">
    <citation type="journal article" date="2015" name="Genome Announc.">
        <title>Draft Genome Sequence of Tolypothrix boutellei Strain VB521301.</title>
        <authorList>
            <person name="Chandrababunaidu M.M."/>
            <person name="Singh D."/>
            <person name="Sen D."/>
            <person name="Bhan S."/>
            <person name="Das S."/>
            <person name="Gupta A."/>
            <person name="Adhikary S.P."/>
            <person name="Tripathy S."/>
        </authorList>
    </citation>
    <scope>NUCLEOTIDE SEQUENCE</scope>
    <source>
        <strain evidence="3">VB521301</strain>
    </source>
</reference>
<evidence type="ECO:0000313" key="3">
    <source>
        <dbReference type="EMBL" id="KIE09091.1"/>
    </source>
</evidence>
<evidence type="ECO:0000313" key="2">
    <source>
        <dbReference type="EMBL" id="KAF3885207.1"/>
    </source>
</evidence>
<sequence>MLKVIACAGILLVIGDFLSTFCYHIPEHIFGWLHLQTHHSYKKHFRHYAILTLNPLVLLDGILGALPYFLIAVVLWYFSPIGVVCGLLVGQFHVWWRHTSILNWQTPKSLELVCQILFITTPERHWQHHHKTHEAYGDIFTFFEQPAKSWLRLLRLLRIRFPQLRSQNLLKNLG</sequence>
<reference evidence="2" key="2">
    <citation type="submission" date="2019-11" db="EMBL/GenBank/DDBJ databases">
        <title>Improved Assembly of Tolypothrix boutellei genome.</title>
        <authorList>
            <person name="Sarangi A.N."/>
            <person name="Mukherjee M."/>
            <person name="Ghosh S."/>
            <person name="Singh D."/>
            <person name="Das A."/>
            <person name="Kant S."/>
            <person name="Prusty A."/>
            <person name="Tripathy S."/>
        </authorList>
    </citation>
    <scope>NUCLEOTIDE SEQUENCE</scope>
    <source>
        <strain evidence="2">VB521301</strain>
    </source>
</reference>
<gene>
    <name evidence="3" type="ORF">DA73_0232130</name>
    <name evidence="2" type="ORF">DA73_0400006830</name>
</gene>
<keyword evidence="4" id="KW-1185">Reference proteome</keyword>
<dbReference type="EMBL" id="JHEG02000058">
    <property type="protein sequence ID" value="KIE09091.1"/>
    <property type="molecule type" value="Genomic_DNA"/>
</dbReference>
<evidence type="ECO:0000256" key="1">
    <source>
        <dbReference type="SAM" id="Phobius"/>
    </source>
</evidence>
<evidence type="ECO:0000313" key="4">
    <source>
        <dbReference type="Proteomes" id="UP000029738"/>
    </source>
</evidence>
<keyword evidence="1" id="KW-0472">Membrane</keyword>
<dbReference type="RefSeq" id="WP_038088287.1">
    <property type="nucleotide sequence ID" value="NZ_JHEG04000001.1"/>
</dbReference>
<comment type="caution">
    <text evidence="3">The sequence shown here is derived from an EMBL/GenBank/DDBJ whole genome shotgun (WGS) entry which is preliminary data.</text>
</comment>
<keyword evidence="1" id="KW-1133">Transmembrane helix</keyword>
<dbReference type="Proteomes" id="UP000029738">
    <property type="component" value="Unassembled WGS sequence"/>
</dbReference>
<accession>A0A0C1N8Z9</accession>
<feature type="transmembrane region" description="Helical" evidence="1">
    <location>
        <begin position="65"/>
        <end position="89"/>
    </location>
</feature>
<name>A0A0C1N8Z9_9CYAN</name>
<dbReference type="EMBL" id="JHEG04000001">
    <property type="protein sequence ID" value="KAF3885207.1"/>
    <property type="molecule type" value="Genomic_DNA"/>
</dbReference>
<protein>
    <submittedName>
        <fullName evidence="3">Fatty acid hydroxylase</fullName>
    </submittedName>
</protein>
<keyword evidence="1" id="KW-0812">Transmembrane</keyword>
<proteinExistence type="predicted"/>
<dbReference type="OrthoDB" id="530463at2"/>
<organism evidence="3">
    <name type="scientific">Tolypothrix bouteillei VB521301</name>
    <dbReference type="NCBI Taxonomy" id="1479485"/>
    <lineage>
        <taxon>Bacteria</taxon>
        <taxon>Bacillati</taxon>
        <taxon>Cyanobacteriota</taxon>
        <taxon>Cyanophyceae</taxon>
        <taxon>Nostocales</taxon>
        <taxon>Tolypothrichaceae</taxon>
        <taxon>Tolypothrix</taxon>
    </lineage>
</organism>